<comment type="caution">
    <text evidence="2">The sequence shown here is derived from an EMBL/GenBank/DDBJ whole genome shotgun (WGS) entry which is preliminary data.</text>
</comment>
<protein>
    <submittedName>
        <fullName evidence="2">Uncharacterized protein</fullName>
    </submittedName>
</protein>
<evidence type="ECO:0000256" key="1">
    <source>
        <dbReference type="SAM" id="MobiDB-lite"/>
    </source>
</evidence>
<dbReference type="EMBL" id="JAXOVC010000012">
    <property type="protein sequence ID" value="KAK4495058.1"/>
    <property type="molecule type" value="Genomic_DNA"/>
</dbReference>
<organism evidence="2 3">
    <name type="scientific">Zasmidium cellare</name>
    <name type="common">Wine cellar mold</name>
    <name type="synonym">Racodium cellare</name>
    <dbReference type="NCBI Taxonomy" id="395010"/>
    <lineage>
        <taxon>Eukaryota</taxon>
        <taxon>Fungi</taxon>
        <taxon>Dikarya</taxon>
        <taxon>Ascomycota</taxon>
        <taxon>Pezizomycotina</taxon>
        <taxon>Dothideomycetes</taxon>
        <taxon>Dothideomycetidae</taxon>
        <taxon>Mycosphaerellales</taxon>
        <taxon>Mycosphaerellaceae</taxon>
        <taxon>Zasmidium</taxon>
    </lineage>
</organism>
<accession>A0ABR0E1M1</accession>
<feature type="region of interest" description="Disordered" evidence="1">
    <location>
        <begin position="513"/>
        <end position="543"/>
    </location>
</feature>
<keyword evidence="3" id="KW-1185">Reference proteome</keyword>
<gene>
    <name evidence="2" type="ORF">PRZ48_013385</name>
</gene>
<reference evidence="2 3" key="1">
    <citation type="journal article" date="2023" name="G3 (Bethesda)">
        <title>A chromosome-level genome assembly of Zasmidium syzygii isolated from banana leaves.</title>
        <authorList>
            <person name="van Westerhoven A.C."/>
            <person name="Mehrabi R."/>
            <person name="Talebi R."/>
            <person name="Steentjes M.B.F."/>
            <person name="Corcolon B."/>
            <person name="Chong P.A."/>
            <person name="Kema G.H.J."/>
            <person name="Seidl M.F."/>
        </authorList>
    </citation>
    <scope>NUCLEOTIDE SEQUENCE [LARGE SCALE GENOMIC DNA]</scope>
    <source>
        <strain evidence="2 3">P124</strain>
    </source>
</reference>
<evidence type="ECO:0000313" key="2">
    <source>
        <dbReference type="EMBL" id="KAK4495058.1"/>
    </source>
</evidence>
<name>A0ABR0E1M1_ZASCE</name>
<sequence length="543" mass="61448">MSRGPDHLAFACARQGEEENNAARLRLTKPLAEGWGAKDSDHPTLTSGINSWTLLSAGSPTQVAGDARSQLPCLSASSPSTAETFITITIKCHTHNTKQITQAWPQSQTFGDIRKSWCVGNGYYGHEADRFDLLYKDFVLWDTEPCGMLLAWKEADTGRTLGGNADNEDNDIEHAFTIVAREDEDTAAEQDNWSPGSQTGIEYEECSVHDDQTSAQRTVEAVEDEVDVVHGVSNDQPRSKADLIKVLITSRLPDATWWEFQAPVDLKVSEIKDMWQTKHLLENDEYYLTCKRQLLRDSMTCAEIQQTCMSSGSGDVWIHERLHLKIMAGHELETMFGELKRELEFQTGVISRRYQKVEDFRRRLRMNKLAEWPQAPPNPVVVYPEPCNGLHIGLGGDRGMKFIVTSRITGSKTMTFYRNENETAGALLHSWLSNQNFGKDFVEKIFLARRTQTILSEERLWYMSSFGRDRSNKSCFYTDEKDRANVRAIYLEAVTPDIMRQLELGRLEPFDEVGLESRAQTGPPEKSSLGKRRRTSSSGEGER</sequence>
<proteinExistence type="predicted"/>
<evidence type="ECO:0000313" key="3">
    <source>
        <dbReference type="Proteomes" id="UP001305779"/>
    </source>
</evidence>
<dbReference type="Proteomes" id="UP001305779">
    <property type="component" value="Unassembled WGS sequence"/>
</dbReference>